<dbReference type="KEGG" id="gtt:GUITHDRAFT_119910"/>
<reference evidence="4 6" key="1">
    <citation type="journal article" date="2012" name="Nature">
        <title>Algal genomes reveal evolutionary mosaicism and the fate of nucleomorphs.</title>
        <authorList>
            <consortium name="DOE Joint Genome Institute"/>
            <person name="Curtis B.A."/>
            <person name="Tanifuji G."/>
            <person name="Burki F."/>
            <person name="Gruber A."/>
            <person name="Irimia M."/>
            <person name="Maruyama S."/>
            <person name="Arias M.C."/>
            <person name="Ball S.G."/>
            <person name="Gile G.H."/>
            <person name="Hirakawa Y."/>
            <person name="Hopkins J.F."/>
            <person name="Kuo A."/>
            <person name="Rensing S.A."/>
            <person name="Schmutz J."/>
            <person name="Symeonidi A."/>
            <person name="Elias M."/>
            <person name="Eveleigh R.J."/>
            <person name="Herman E.K."/>
            <person name="Klute M.J."/>
            <person name="Nakayama T."/>
            <person name="Obornik M."/>
            <person name="Reyes-Prieto A."/>
            <person name="Armbrust E.V."/>
            <person name="Aves S.J."/>
            <person name="Beiko R.G."/>
            <person name="Coutinho P."/>
            <person name="Dacks J.B."/>
            <person name="Durnford D.G."/>
            <person name="Fast N.M."/>
            <person name="Green B.R."/>
            <person name="Grisdale C.J."/>
            <person name="Hempel F."/>
            <person name="Henrissat B."/>
            <person name="Hoppner M.P."/>
            <person name="Ishida K."/>
            <person name="Kim E."/>
            <person name="Koreny L."/>
            <person name="Kroth P.G."/>
            <person name="Liu Y."/>
            <person name="Malik S.B."/>
            <person name="Maier U.G."/>
            <person name="McRose D."/>
            <person name="Mock T."/>
            <person name="Neilson J.A."/>
            <person name="Onodera N.T."/>
            <person name="Poole A.M."/>
            <person name="Pritham E.J."/>
            <person name="Richards T.A."/>
            <person name="Rocap G."/>
            <person name="Roy S.W."/>
            <person name="Sarai C."/>
            <person name="Schaack S."/>
            <person name="Shirato S."/>
            <person name="Slamovits C.H."/>
            <person name="Spencer D.F."/>
            <person name="Suzuki S."/>
            <person name="Worden A.Z."/>
            <person name="Zauner S."/>
            <person name="Barry K."/>
            <person name="Bell C."/>
            <person name="Bharti A.K."/>
            <person name="Crow J.A."/>
            <person name="Grimwood J."/>
            <person name="Kramer R."/>
            <person name="Lindquist E."/>
            <person name="Lucas S."/>
            <person name="Salamov A."/>
            <person name="McFadden G.I."/>
            <person name="Lane C.E."/>
            <person name="Keeling P.J."/>
            <person name="Gray M.W."/>
            <person name="Grigoriev I.V."/>
            <person name="Archibald J.M."/>
        </authorList>
    </citation>
    <scope>NUCLEOTIDE SEQUENCE</scope>
    <source>
        <strain evidence="4 6">CCMP2712</strain>
    </source>
</reference>
<sequence length="169" mass="18471">MELSWCKFLFPVGTFPLQQARQGQDVRAGAACWAREGEGEEEQLMRSARMVIELLEQEERSGIPSQRIVIGGFGQGATVALLTSLLWEKKLGGIMCMATFLPEFLRKRSMQPPLDVSVAVASLPALFCHGSKDPVVPLSVCLGSYKVRGQEAYNSNDPVQVTSLDGVKV</sequence>
<evidence type="ECO:0000256" key="1">
    <source>
        <dbReference type="ARBA" id="ARBA00006499"/>
    </source>
</evidence>
<gene>
    <name evidence="4" type="ORF">GUITHDRAFT_119910</name>
</gene>
<dbReference type="AlphaFoldDB" id="L1ID82"/>
<dbReference type="InterPro" id="IPR050565">
    <property type="entry name" value="LYPA1-2/EST-like"/>
</dbReference>
<evidence type="ECO:0000313" key="6">
    <source>
        <dbReference type="Proteomes" id="UP000011087"/>
    </source>
</evidence>
<keyword evidence="2" id="KW-0378">Hydrolase</keyword>
<dbReference type="SUPFAM" id="SSF53474">
    <property type="entry name" value="alpha/beta-Hydrolases"/>
    <property type="match status" value="1"/>
</dbReference>
<dbReference type="STRING" id="905079.L1ID82"/>
<feature type="non-terminal residue" evidence="4">
    <location>
        <position position="1"/>
    </location>
</feature>
<evidence type="ECO:0000256" key="2">
    <source>
        <dbReference type="ARBA" id="ARBA00022801"/>
    </source>
</evidence>
<comment type="similarity">
    <text evidence="1">Belongs to the AB hydrolase superfamily. AB hydrolase 2 family.</text>
</comment>
<dbReference type="HOGENOM" id="CLU_1582787_0_0_1"/>
<keyword evidence="6" id="KW-1185">Reference proteome</keyword>
<dbReference type="EnsemblProtists" id="EKX33864">
    <property type="protein sequence ID" value="EKX33864"/>
    <property type="gene ID" value="GUITHDRAFT_119910"/>
</dbReference>
<dbReference type="InterPro" id="IPR029058">
    <property type="entry name" value="AB_hydrolase_fold"/>
</dbReference>
<dbReference type="GO" id="GO:0016787">
    <property type="term" value="F:hydrolase activity"/>
    <property type="evidence" value="ECO:0007669"/>
    <property type="project" value="UniProtKB-KW"/>
</dbReference>
<dbReference type="GeneID" id="17290611"/>
<dbReference type="PaxDb" id="55529-EKX33864"/>
<protein>
    <recommendedName>
        <fullName evidence="3">Phospholipase/carboxylesterase/thioesterase domain-containing protein</fullName>
    </recommendedName>
</protein>
<name>L1ID82_GUITC</name>
<evidence type="ECO:0000259" key="3">
    <source>
        <dbReference type="Pfam" id="PF02230"/>
    </source>
</evidence>
<dbReference type="PANTHER" id="PTHR10655:SF17">
    <property type="entry name" value="LYSOPHOSPHOLIPASE-LIKE PROTEIN 1"/>
    <property type="match status" value="1"/>
</dbReference>
<reference evidence="5" key="3">
    <citation type="submission" date="2016-03" db="UniProtKB">
        <authorList>
            <consortium name="EnsemblProtists"/>
        </authorList>
    </citation>
    <scope>IDENTIFICATION</scope>
</reference>
<accession>L1ID82</accession>
<organism evidence="4">
    <name type="scientific">Guillardia theta (strain CCMP2712)</name>
    <name type="common">Cryptophyte</name>
    <dbReference type="NCBI Taxonomy" id="905079"/>
    <lineage>
        <taxon>Eukaryota</taxon>
        <taxon>Cryptophyceae</taxon>
        <taxon>Pyrenomonadales</taxon>
        <taxon>Geminigeraceae</taxon>
        <taxon>Guillardia</taxon>
    </lineage>
</organism>
<evidence type="ECO:0000313" key="4">
    <source>
        <dbReference type="EMBL" id="EKX33864.1"/>
    </source>
</evidence>
<dbReference type="OrthoDB" id="2418081at2759"/>
<dbReference type="Proteomes" id="UP000011087">
    <property type="component" value="Unassembled WGS sequence"/>
</dbReference>
<dbReference type="eggNOG" id="KOG2112">
    <property type="taxonomic scope" value="Eukaryota"/>
</dbReference>
<feature type="domain" description="Phospholipase/carboxylesterase/thioesterase" evidence="3">
    <location>
        <begin position="34"/>
        <end position="141"/>
    </location>
</feature>
<proteinExistence type="inferred from homology"/>
<dbReference type="RefSeq" id="XP_005820844.1">
    <property type="nucleotide sequence ID" value="XM_005820787.1"/>
</dbReference>
<dbReference type="InterPro" id="IPR003140">
    <property type="entry name" value="PLipase/COase/thioEstase"/>
</dbReference>
<dbReference type="Gene3D" id="3.40.50.1820">
    <property type="entry name" value="alpha/beta hydrolase"/>
    <property type="match status" value="1"/>
</dbReference>
<dbReference type="PANTHER" id="PTHR10655">
    <property type="entry name" value="LYSOPHOSPHOLIPASE-RELATED"/>
    <property type="match status" value="1"/>
</dbReference>
<dbReference type="EMBL" id="JH993126">
    <property type="protein sequence ID" value="EKX33864.1"/>
    <property type="molecule type" value="Genomic_DNA"/>
</dbReference>
<reference evidence="6" key="2">
    <citation type="submission" date="2012-11" db="EMBL/GenBank/DDBJ databases">
        <authorList>
            <person name="Kuo A."/>
            <person name="Curtis B.A."/>
            <person name="Tanifuji G."/>
            <person name="Burki F."/>
            <person name="Gruber A."/>
            <person name="Irimia M."/>
            <person name="Maruyama S."/>
            <person name="Arias M.C."/>
            <person name="Ball S.G."/>
            <person name="Gile G.H."/>
            <person name="Hirakawa Y."/>
            <person name="Hopkins J.F."/>
            <person name="Rensing S.A."/>
            <person name="Schmutz J."/>
            <person name="Symeonidi A."/>
            <person name="Elias M."/>
            <person name="Eveleigh R.J."/>
            <person name="Herman E.K."/>
            <person name="Klute M.J."/>
            <person name="Nakayama T."/>
            <person name="Obornik M."/>
            <person name="Reyes-Prieto A."/>
            <person name="Armbrust E.V."/>
            <person name="Aves S.J."/>
            <person name="Beiko R.G."/>
            <person name="Coutinho P."/>
            <person name="Dacks J.B."/>
            <person name="Durnford D.G."/>
            <person name="Fast N.M."/>
            <person name="Green B.R."/>
            <person name="Grisdale C."/>
            <person name="Hempe F."/>
            <person name="Henrissat B."/>
            <person name="Hoppner M.P."/>
            <person name="Ishida K.-I."/>
            <person name="Kim E."/>
            <person name="Koreny L."/>
            <person name="Kroth P.G."/>
            <person name="Liu Y."/>
            <person name="Malik S.-B."/>
            <person name="Maier U.G."/>
            <person name="McRose D."/>
            <person name="Mock T."/>
            <person name="Neilson J.A."/>
            <person name="Onodera N.T."/>
            <person name="Poole A.M."/>
            <person name="Pritham E.J."/>
            <person name="Richards T.A."/>
            <person name="Rocap G."/>
            <person name="Roy S.W."/>
            <person name="Sarai C."/>
            <person name="Schaack S."/>
            <person name="Shirato S."/>
            <person name="Slamovits C.H."/>
            <person name="Spencer D.F."/>
            <person name="Suzuki S."/>
            <person name="Worden A.Z."/>
            <person name="Zauner S."/>
            <person name="Barry K."/>
            <person name="Bell C."/>
            <person name="Bharti A.K."/>
            <person name="Crow J.A."/>
            <person name="Grimwood J."/>
            <person name="Kramer R."/>
            <person name="Lindquist E."/>
            <person name="Lucas S."/>
            <person name="Salamov A."/>
            <person name="McFadden G.I."/>
            <person name="Lane C.E."/>
            <person name="Keeling P.J."/>
            <person name="Gray M.W."/>
            <person name="Grigoriev I.V."/>
            <person name="Archibald J.M."/>
        </authorList>
    </citation>
    <scope>NUCLEOTIDE SEQUENCE</scope>
    <source>
        <strain evidence="6">CCMP2712</strain>
    </source>
</reference>
<evidence type="ECO:0000313" key="5">
    <source>
        <dbReference type="EnsemblProtists" id="EKX33864"/>
    </source>
</evidence>
<dbReference type="Pfam" id="PF02230">
    <property type="entry name" value="Abhydrolase_2"/>
    <property type="match status" value="1"/>
</dbReference>